<comment type="caution">
    <text evidence="2">The sequence shown here is derived from an EMBL/GenBank/DDBJ whole genome shotgun (WGS) entry which is preliminary data.</text>
</comment>
<feature type="chain" id="PRO_5041233623" evidence="1">
    <location>
        <begin position="36"/>
        <end position="1201"/>
    </location>
</feature>
<keyword evidence="1" id="KW-0732">Signal</keyword>
<dbReference type="Proteomes" id="UP001168990">
    <property type="component" value="Unassembled WGS sequence"/>
</dbReference>
<protein>
    <submittedName>
        <fullName evidence="2">Uncharacterized protein</fullName>
    </submittedName>
</protein>
<evidence type="ECO:0000256" key="1">
    <source>
        <dbReference type="SAM" id="SignalP"/>
    </source>
</evidence>
<dbReference type="InterPro" id="IPR000618">
    <property type="entry name" value="Insect_cuticle"/>
</dbReference>
<accession>A0AA39FIA5</accession>
<proteinExistence type="predicted"/>
<evidence type="ECO:0000313" key="3">
    <source>
        <dbReference type="Proteomes" id="UP001168990"/>
    </source>
</evidence>
<dbReference type="Pfam" id="PF00379">
    <property type="entry name" value="Chitin_bind_4"/>
    <property type="match status" value="1"/>
</dbReference>
<keyword evidence="3" id="KW-1185">Reference proteome</keyword>
<dbReference type="EMBL" id="JAQQBS010000004">
    <property type="protein sequence ID" value="KAK0170100.1"/>
    <property type="molecule type" value="Genomic_DNA"/>
</dbReference>
<organism evidence="2 3">
    <name type="scientific">Microctonus aethiopoides</name>
    <dbReference type="NCBI Taxonomy" id="144406"/>
    <lineage>
        <taxon>Eukaryota</taxon>
        <taxon>Metazoa</taxon>
        <taxon>Ecdysozoa</taxon>
        <taxon>Arthropoda</taxon>
        <taxon>Hexapoda</taxon>
        <taxon>Insecta</taxon>
        <taxon>Pterygota</taxon>
        <taxon>Neoptera</taxon>
        <taxon>Endopterygota</taxon>
        <taxon>Hymenoptera</taxon>
        <taxon>Apocrita</taxon>
        <taxon>Ichneumonoidea</taxon>
        <taxon>Braconidae</taxon>
        <taxon>Euphorinae</taxon>
        <taxon>Microctonus</taxon>
    </lineage>
</organism>
<reference evidence="2" key="1">
    <citation type="journal article" date="2023" name="bioRxiv">
        <title>Scaffold-level genome assemblies of two parasitoid biocontrol wasps reveal the parthenogenesis mechanism and an associated novel virus.</title>
        <authorList>
            <person name="Inwood S."/>
            <person name="Skelly J."/>
            <person name="Guhlin J."/>
            <person name="Harrop T."/>
            <person name="Goldson S."/>
            <person name="Dearden P."/>
        </authorList>
    </citation>
    <scope>NUCLEOTIDE SEQUENCE</scope>
    <source>
        <strain evidence="2">Irish</strain>
        <tissue evidence="2">Whole body</tissue>
    </source>
</reference>
<dbReference type="AlphaFoldDB" id="A0AA39FIA5"/>
<feature type="signal peptide" evidence="1">
    <location>
        <begin position="1"/>
        <end position="35"/>
    </location>
</feature>
<name>A0AA39FIA5_9HYME</name>
<gene>
    <name evidence="2" type="ORF">PV328_010703</name>
</gene>
<reference evidence="2" key="2">
    <citation type="submission" date="2023-03" db="EMBL/GenBank/DDBJ databases">
        <authorList>
            <person name="Inwood S.N."/>
            <person name="Skelly J.G."/>
            <person name="Guhlin J."/>
            <person name="Harrop T.W.R."/>
            <person name="Goldson S.G."/>
            <person name="Dearden P.K."/>
        </authorList>
    </citation>
    <scope>NUCLEOTIDE SEQUENCE</scope>
    <source>
        <strain evidence="2">Irish</strain>
        <tissue evidence="2">Whole body</tissue>
    </source>
</reference>
<sequence length="1201" mass="136640">MPQQYPACNLVEFQEPKAAFVIVIILWTLATTVTATPPPSPDNIRQIAKVNENQPGYLYKYSIENEDGVGQDKIETRFGELINGQYYINNNQSSTDVKYLADEWGYHPVVKYTTSDGHSSTNSAHLAFDNHPIYELYNKTTSTDNGIKITTKIESNIHSLESTLPTIIHNENVYKQSINNIDLTNNGVFKRDEPTESPSQYNTEINLLNIKNTVQQDETINNYSISDLNNGETGDEPSPTTENIILKETAGIFGQRIQQYITQQLNTTDQTNPELSYTTRPFVNEDRLEIHPETSSSNYKRALENLRKYLEFHNTNNFESHIEEEKNPQIEEPVLLNNTNISYINSLSNIKTIASDEITSSNGRFSRPIVVAEISNTEQLNYGDIIPCDGEDTKLIASSTISVDTLPSNVDKTSLTQITRIQAVTPKLQQQPYITTSSMVLNPIQAGVALVNADKADLIVGNFEPSVTATVNEKRFNENAPIDTSQPLKNIERDATSQSLNVPPTINPTFGEYEMSTKTSQLSLVDDENVEIQKSLELYHSSPVHEIHYPAQLMPQVTSIDQHQRQEPYQTTQKHENAKQTFERNVESYEEDIGLTTRNSNTLKYQSIVNPSTLPLQELQTTPGGNDPSLVHITDNEKKIYDNNVEHFNRPLENYDSQDDHLSISAMEKNPSNEKNSFLNTRLNSEIYLPYDTKNVYHIVEPNESNNNVKDKSLNEGDKSDITMDLHPRTQSILQRLLTESSDVVHHLEVDKLNNRDKHLHQRHPQSANELRIASGPDYTETEINLTQRQIPIFTSEQYIDATSIIDNTIPLIQSQTPAATKNNQVSSNIDNNTIYIYTPKINNEIHNIKNYGQSLKHPVGKYFDNSVNRQSAIRPFSYPVNSNRILEKHVPYALQPYPIALAEKIIEKKMVPYPIHKLVAQPYPIHIVQPYTVEKSAKIPAVTYQNIVTKNGHIPHGYPVEIPIKISYPVELTKQTGKTIPIPYGMQYGLNYQHLLDQHSHKLHDKHGINSLDLTFPVNMSNQNNQDYIYINPVIPFVNLPPTLSKRYGALNQFTNSKQYHPRQQSLYYQPSSKKSHSSHLPFQTHTTININHQTPLRWHDEKFMNKNTEYLGPVSVLAQHALNVHQQNQVVHPAHQETFQYSTGAPIATGFSLKRLKLPETHYRGNTGNFRQSKMEYGFKPPMIPSIQYDEQTAMKVEN</sequence>
<evidence type="ECO:0000313" key="2">
    <source>
        <dbReference type="EMBL" id="KAK0170100.1"/>
    </source>
</evidence>